<name>A0ABV0J3H0_9CYAN</name>
<proteinExistence type="predicted"/>
<reference evidence="2 3" key="1">
    <citation type="submission" date="2022-04" db="EMBL/GenBank/DDBJ databases">
        <title>Positive selection, recombination, and allopatry shape intraspecific diversity of widespread and dominant cyanobacteria.</title>
        <authorList>
            <person name="Wei J."/>
            <person name="Shu W."/>
            <person name="Hu C."/>
        </authorList>
    </citation>
    <scope>NUCLEOTIDE SEQUENCE [LARGE SCALE GENOMIC DNA]</scope>
    <source>
        <strain evidence="2 3">GB2-A4</strain>
    </source>
</reference>
<feature type="region of interest" description="Disordered" evidence="1">
    <location>
        <begin position="25"/>
        <end position="162"/>
    </location>
</feature>
<comment type="caution">
    <text evidence="2">The sequence shown here is derived from an EMBL/GenBank/DDBJ whole genome shotgun (WGS) entry which is preliminary data.</text>
</comment>
<evidence type="ECO:0000313" key="2">
    <source>
        <dbReference type="EMBL" id="MEP0815601.1"/>
    </source>
</evidence>
<accession>A0ABV0J3H0</accession>
<gene>
    <name evidence="2" type="ORF">NC998_00655</name>
</gene>
<evidence type="ECO:0000313" key="3">
    <source>
        <dbReference type="Proteomes" id="UP001464891"/>
    </source>
</evidence>
<organism evidence="2 3">
    <name type="scientific">Trichocoleus desertorum GB2-A4</name>
    <dbReference type="NCBI Taxonomy" id="2933944"/>
    <lineage>
        <taxon>Bacteria</taxon>
        <taxon>Bacillati</taxon>
        <taxon>Cyanobacteriota</taxon>
        <taxon>Cyanophyceae</taxon>
        <taxon>Leptolyngbyales</taxon>
        <taxon>Trichocoleusaceae</taxon>
        <taxon>Trichocoleus</taxon>
    </lineage>
</organism>
<evidence type="ECO:0000256" key="1">
    <source>
        <dbReference type="SAM" id="MobiDB-lite"/>
    </source>
</evidence>
<sequence>MFGFIKKLINGILAFVTSFFNKKSSADAPSAVPQPKRKSGYFMEFDDSSANGQPVKIEAAKAEPVKAQPAKVEATKVEAPKAPEPAAQPGKAEARKAAKAEAAKTEATPPAPAQPAPAAANNQNGQKSSEPAIAFSSFGDRRRPGPNMSSFLDMARQVKVPT</sequence>
<dbReference type="Proteomes" id="UP001464891">
    <property type="component" value="Unassembled WGS sequence"/>
</dbReference>
<dbReference type="EMBL" id="JAMPKM010000001">
    <property type="protein sequence ID" value="MEP0815601.1"/>
    <property type="molecule type" value="Genomic_DNA"/>
</dbReference>
<keyword evidence="3" id="KW-1185">Reference proteome</keyword>
<protein>
    <submittedName>
        <fullName evidence="2">Uncharacterized protein</fullName>
    </submittedName>
</protein>
<dbReference type="RefSeq" id="WP_190431149.1">
    <property type="nucleotide sequence ID" value="NZ_JAMPKM010000001.1"/>
</dbReference>
<feature type="compositionally biased region" description="Basic and acidic residues" evidence="1">
    <location>
        <begin position="92"/>
        <end position="104"/>
    </location>
</feature>